<accession>J7GB39</accession>
<dbReference type="EMBL" id="CP003682">
    <property type="protein sequence ID" value="AFP65625.1"/>
    <property type="molecule type" value="Genomic_DNA"/>
</dbReference>
<gene>
    <name evidence="1" type="ORF">CMESO_480</name>
</gene>
<name>J7GB39_9CRYP</name>
<dbReference type="Proteomes" id="UP000243348">
    <property type="component" value="Nucleomorph 3"/>
</dbReference>
<geneLocation type="nucleomorph" evidence="1"/>
<protein>
    <submittedName>
        <fullName evidence="1">Uncharacterized protein</fullName>
    </submittedName>
</protein>
<proteinExistence type="predicted"/>
<reference evidence="1 2" key="1">
    <citation type="journal article" date="2012" name="Genome Biol. Evol.">
        <title>Nucleomorph genome sequence of the cryptophyte alga Chroomonas mesostigmatica CCMP1168 reveals lineage-specific gene loss and genome complexity.</title>
        <authorList>
            <person name="Moore C.E."/>
            <person name="Curtis B."/>
            <person name="Mills T."/>
            <person name="Tanifuji G."/>
            <person name="Archibald J.M."/>
        </authorList>
    </citation>
    <scope>NUCLEOTIDE SEQUENCE [LARGE SCALE GENOMIC DNA]</scope>
    <source>
        <strain evidence="1 2">CCMP1168</strain>
    </source>
</reference>
<sequence>MTTILHKNFYKRWRKFFFKKNEKFLKNHLFLCINKILVIFNSVKLDIYEKKSCFSNSLDKFLNVSGKKNFYEIYLQFFLKNYYTEIELLPIGKGNFSSSIFSGVETESNAYLLGADFKLKFRLEKINFKNFFIKKKEKTKKGNTTSLLFSYFNYNVIDSILRKKFFTLKKKCKFVQTVLLYFFFFSTKRKHSKIFDNGQLKRLLISFPIFEKFFFENILQGFSVVRNNFGPEFRYYDIQKLV</sequence>
<keyword evidence="1" id="KW-0542">Nucleomorph</keyword>
<evidence type="ECO:0000313" key="1">
    <source>
        <dbReference type="EMBL" id="AFP65625.1"/>
    </source>
</evidence>
<dbReference type="AlphaFoldDB" id="J7GB39"/>
<organism evidence="1 2">
    <name type="scientific">Chroomonas mesostigmatica CCMP1168</name>
    <dbReference type="NCBI Taxonomy" id="1195612"/>
    <lineage>
        <taxon>Eukaryota</taxon>
        <taxon>Cryptophyceae</taxon>
        <taxon>Pyrenomonadales</taxon>
        <taxon>Chroomonadaceae</taxon>
        <taxon>Chroomonas</taxon>
    </lineage>
</organism>
<evidence type="ECO:0000313" key="2">
    <source>
        <dbReference type="Proteomes" id="UP000243348"/>
    </source>
</evidence>